<proteinExistence type="predicted"/>
<dbReference type="InterPro" id="IPR024083">
    <property type="entry name" value="Fumarase/histidase_N"/>
</dbReference>
<reference evidence="2" key="1">
    <citation type="journal article" date="2012" name="Nat. Genet.">
        <title>Lifestyle transitions in plant pathogenic Colletotrichum fungi deciphered by genome and transcriptome analyses.</title>
        <authorList>
            <person name="O'Connell R.J."/>
            <person name="Thon M.R."/>
            <person name="Hacquard S."/>
            <person name="Amyotte S.G."/>
            <person name="Kleemann J."/>
            <person name="Torres M.F."/>
            <person name="Damm U."/>
            <person name="Buiate E.A."/>
            <person name="Epstein L."/>
            <person name="Alkan N."/>
            <person name="Altmueller J."/>
            <person name="Alvarado-Balderrama L."/>
            <person name="Bauser C.A."/>
            <person name="Becker C."/>
            <person name="Birren B.W."/>
            <person name="Chen Z."/>
            <person name="Choi J."/>
            <person name="Crouch J.A."/>
            <person name="Duvick J.P."/>
            <person name="Farman M.A."/>
            <person name="Gan P."/>
            <person name="Heiman D."/>
            <person name="Henrissat B."/>
            <person name="Howard R.J."/>
            <person name="Kabbage M."/>
            <person name="Koch C."/>
            <person name="Kracher B."/>
            <person name="Kubo Y."/>
            <person name="Law A.D."/>
            <person name="Lebrun M.-H."/>
            <person name="Lee Y.-H."/>
            <person name="Miyara I."/>
            <person name="Moore N."/>
            <person name="Neumann U."/>
            <person name="Nordstroem K."/>
            <person name="Panaccione D.G."/>
            <person name="Panstruga R."/>
            <person name="Place M."/>
            <person name="Proctor R.H."/>
            <person name="Prusky D."/>
            <person name="Rech G."/>
            <person name="Reinhardt R."/>
            <person name="Rollins J.A."/>
            <person name="Rounsley S."/>
            <person name="Schardl C.L."/>
            <person name="Schwartz D.C."/>
            <person name="Shenoy N."/>
            <person name="Shirasu K."/>
            <person name="Sikhakolli U.R."/>
            <person name="Stueber K."/>
            <person name="Sukno S.A."/>
            <person name="Sweigard J.A."/>
            <person name="Takano Y."/>
            <person name="Takahara H."/>
            <person name="Trail F."/>
            <person name="van der Does H.C."/>
            <person name="Voll L.M."/>
            <person name="Will I."/>
            <person name="Young S."/>
            <person name="Zeng Q."/>
            <person name="Zhang J."/>
            <person name="Zhou S."/>
            <person name="Dickman M.B."/>
            <person name="Schulze-Lefert P."/>
            <person name="Ver Loren van Themaat E."/>
            <person name="Ma L.-J."/>
            <person name="Vaillancourt L.J."/>
        </authorList>
    </citation>
    <scope>NUCLEOTIDE SEQUENCE [LARGE SCALE GENOMIC DNA]</scope>
    <source>
        <strain evidence="2">IMI 349063</strain>
    </source>
</reference>
<name>H1VJU1_COLHI</name>
<dbReference type="Proteomes" id="UP000007174">
    <property type="component" value="Unassembled WGS sequence"/>
</dbReference>
<dbReference type="AlphaFoldDB" id="H1VJU1"/>
<dbReference type="InterPro" id="IPR008948">
    <property type="entry name" value="L-Aspartase-like"/>
</dbReference>
<dbReference type="EMBL" id="CACQ02004116">
    <property type="protein sequence ID" value="CCF40494.1"/>
    <property type="molecule type" value="Genomic_DNA"/>
</dbReference>
<dbReference type="STRING" id="759273.H1VJU1"/>
<accession>H1VJU1</accession>
<feature type="non-terminal residue" evidence="1">
    <location>
        <position position="69"/>
    </location>
</feature>
<gene>
    <name evidence="1" type="ORF">CH063_11043</name>
</gene>
<evidence type="ECO:0000313" key="2">
    <source>
        <dbReference type="Proteomes" id="UP000007174"/>
    </source>
</evidence>
<dbReference type="VEuPathDB" id="FungiDB:CH63R_14109"/>
<protein>
    <submittedName>
        <fullName evidence="1">Uncharacterized protein</fullName>
    </submittedName>
</protein>
<dbReference type="SUPFAM" id="SSF48557">
    <property type="entry name" value="L-aspartase-like"/>
    <property type="match status" value="1"/>
</dbReference>
<evidence type="ECO:0000313" key="1">
    <source>
        <dbReference type="EMBL" id="CCF40494.1"/>
    </source>
</evidence>
<dbReference type="HOGENOM" id="CLU_2782720_0_0_1"/>
<sequence>MPKGLESSHASALRDQLEKLRELQYPSADLALDGDSLDVATVVAVARHGLTPHVKNDPEIQKRILQSIR</sequence>
<dbReference type="GO" id="GO:0003824">
    <property type="term" value="F:catalytic activity"/>
    <property type="evidence" value="ECO:0007669"/>
    <property type="project" value="InterPro"/>
</dbReference>
<dbReference type="Gene3D" id="1.10.275.10">
    <property type="entry name" value="Fumarase/aspartase (N-terminal domain)"/>
    <property type="match status" value="1"/>
</dbReference>
<organism evidence="1 2">
    <name type="scientific">Colletotrichum higginsianum (strain IMI 349063)</name>
    <name type="common">Crucifer anthracnose fungus</name>
    <dbReference type="NCBI Taxonomy" id="759273"/>
    <lineage>
        <taxon>Eukaryota</taxon>
        <taxon>Fungi</taxon>
        <taxon>Dikarya</taxon>
        <taxon>Ascomycota</taxon>
        <taxon>Pezizomycotina</taxon>
        <taxon>Sordariomycetes</taxon>
        <taxon>Hypocreomycetidae</taxon>
        <taxon>Glomerellales</taxon>
        <taxon>Glomerellaceae</taxon>
        <taxon>Colletotrichum</taxon>
        <taxon>Colletotrichum destructivum species complex</taxon>
    </lineage>
</organism>